<feature type="domain" description="VWFD" evidence="4">
    <location>
        <begin position="496"/>
        <end position="692"/>
    </location>
</feature>
<reference evidence="5" key="1">
    <citation type="submission" date="2022-08" db="UniProtKB">
        <authorList>
            <consortium name="EnsemblMetazoa"/>
        </authorList>
    </citation>
    <scope>IDENTIFICATION</scope>
    <source>
        <strain evidence="5">05x7-T-G4-1.051#20</strain>
    </source>
</reference>
<dbReference type="Pfam" id="PF26129">
    <property type="entry name" value="Vwde"/>
    <property type="match status" value="1"/>
</dbReference>
<dbReference type="SUPFAM" id="SSF56436">
    <property type="entry name" value="C-type lectin-like"/>
    <property type="match status" value="2"/>
</dbReference>
<feature type="region of interest" description="Disordered" evidence="2">
    <location>
        <begin position="2084"/>
        <end position="2140"/>
    </location>
</feature>
<accession>A0A8W8IN45</accession>
<dbReference type="InterPro" id="IPR016187">
    <property type="entry name" value="CTDL_fold"/>
</dbReference>
<dbReference type="InterPro" id="IPR016186">
    <property type="entry name" value="C-type_lectin-like/link_sf"/>
</dbReference>
<dbReference type="CDD" id="cd00037">
    <property type="entry name" value="CLECT"/>
    <property type="match status" value="2"/>
</dbReference>
<dbReference type="EnsemblMetazoa" id="G14886.1">
    <property type="protein sequence ID" value="G14886.1:cds"/>
    <property type="gene ID" value="G14886"/>
</dbReference>
<feature type="domain" description="C-type lectin" evidence="3">
    <location>
        <begin position="141"/>
        <end position="246"/>
    </location>
</feature>
<dbReference type="PROSITE" id="PS50041">
    <property type="entry name" value="C_TYPE_LECTIN_2"/>
    <property type="match status" value="2"/>
</dbReference>
<evidence type="ECO:0000259" key="3">
    <source>
        <dbReference type="PROSITE" id="PS50041"/>
    </source>
</evidence>
<feature type="compositionally biased region" description="Polar residues" evidence="2">
    <location>
        <begin position="2098"/>
        <end position="2115"/>
    </location>
</feature>
<evidence type="ECO:0000313" key="6">
    <source>
        <dbReference type="Proteomes" id="UP000005408"/>
    </source>
</evidence>
<evidence type="ECO:0000313" key="5">
    <source>
        <dbReference type="EnsemblMetazoa" id="G14886.1:cds"/>
    </source>
</evidence>
<evidence type="ECO:0000259" key="4">
    <source>
        <dbReference type="PROSITE" id="PS51233"/>
    </source>
</evidence>
<dbReference type="SMART" id="SM00216">
    <property type="entry name" value="VWD"/>
    <property type="match status" value="1"/>
</dbReference>
<evidence type="ECO:0008006" key="7">
    <source>
        <dbReference type="Google" id="ProtNLM"/>
    </source>
</evidence>
<dbReference type="Pfam" id="PF00094">
    <property type="entry name" value="VWD"/>
    <property type="match status" value="1"/>
</dbReference>
<organism evidence="5 6">
    <name type="scientific">Magallana gigas</name>
    <name type="common">Pacific oyster</name>
    <name type="synonym">Crassostrea gigas</name>
    <dbReference type="NCBI Taxonomy" id="29159"/>
    <lineage>
        <taxon>Eukaryota</taxon>
        <taxon>Metazoa</taxon>
        <taxon>Spiralia</taxon>
        <taxon>Lophotrochozoa</taxon>
        <taxon>Mollusca</taxon>
        <taxon>Bivalvia</taxon>
        <taxon>Autobranchia</taxon>
        <taxon>Pteriomorphia</taxon>
        <taxon>Ostreida</taxon>
        <taxon>Ostreoidea</taxon>
        <taxon>Ostreidae</taxon>
        <taxon>Magallana</taxon>
    </lineage>
</organism>
<feature type="region of interest" description="Disordered" evidence="2">
    <location>
        <begin position="1495"/>
        <end position="1539"/>
    </location>
</feature>
<sequence length="2156" mass="243403">MTQSCEGDWVRYGDSCYRYYTSQKAWIYAFNTCQSDNGFLTDIENADEQAFLQNLTSRAKFWLSASDSVGDWFKWMWYGGIHPWGYTNWDTGQPDNSGGNEDCAVVKENGKWDDLDCSSTLPFVCKRKVTISFCDSTWKKKDGGCFKVFPDFKNWLDAQRTCQSNSATLANIDSISKQNYVFGLFRVWLIWIGGFYSPTEDVWAWAGTNLPWEYQYWGPGQPNNGRLQNCLGLAPSTGFWDDGKCDGHYIQYICERKTFYLTEDPVLTLAVEASSNETRLICAFIFNISDVDFSVEWYLNDKVIKEDTLINKTEGLLLEKDITLLKQGDQMKCFVTPCMPGNCSMRGSSRESNVISAKIQVESGAQITLAESLGPALINITSTVPPHLFCEQSHRDSPELCNPHVSIQLVRGWERTCIRSHVPISQAVFGTYVPHSKPCTYKMTWSSEVLIPVKATLDGIVDRNQYRNIRVLFTASNVTKLISTVLMTIVDEDRIATCSSINDPHMTTFDKSYYDNYLEGEFVLYRHKSLPYEVRVFYRRCNTVAACNCAVAVKSGDDVILLDVCGPSVKATTRKPIFTIKMYLNGELTPGTEVISHGGGKTYEVVLPTGARIFVMTGQIISNRQFLNVKMVASTVDFNQTEGLCGTFDGDKNNDLMKRGGSLYTGGVKHPNEFSLTWRVSPEESLFKGDCRSSNSGMVEKRHYCDCLEGETAICQERVDVMTCAEIEKRRGLLNGQKGVKLITQDLMNDAETPPIRCGSTRNESFEYDPEYRQPIPEWPTASNITEPIARNFCKHFLENDKAGALCVNVSGIDIDPILQGCISDIQLTDSTDWAKESLDNLLRECITIIETDDWSNVTRPDVLDIICPNNCWGNGNCSDGLCQCFHPWIGDDCSVNKTVPPELHQVGDGEPCDSVCSECLSVRLYGENFADLENLTCHYRILNLSLEPISDVKSIKAEYFNSHVVKCTLKEVAFYEIAVSNDGEIMSDYIQYIVFSSHCHRCNSSWCTKRNDVCKINDECQEHGFVNPTNTLEVCNVTLSKFQWSRLNVENIPMKSYTFQDVSGQFVITRESRLYVGGTGLPTLTESLNRKALVLNGYQYLSLGGLLDTSSCFHDVEGSPFGITITLVVKLSRSASTCFVFSSGGEKVSHYGYAMWLENDSLYAKASNSRHEWVVSTSSVKMEEFIHIQMMWSLQSGLQLTINSNTMTSSKNCISRPESNYTPLKEFVIGGSSKKDQNCKLSIERLAFVCASGDLINTTNSTDLPVTERTTTVGILTGKPCEQSTSSATTLEAAVISTSVLSGVLFCTVCCVFLFFGCKQRRKKKQYNHIVSPDQSKTDQTANAKRAALNPVFADDSGTSAYRHHWTGETPLWRVHRYAEHDRIRINTKNNGMTNSNIMGAHEAETRVPVETRYGNAVYGFSREPSTGPYTRTTNEINTRHVESTRCILQSGISSTGENGHVPTFYQRRPADQVLWIQSPSMKNELDVSTTLKRERHEQIEESSRVRSFSESNTLTSGNQLFPDNTTKKSRIENQNQNRMVKTVKTILSKEDTSSSKEKSHVCTNCKGHDEFHKDTSMLDSAVFRKTNGFKDSSCQTESYSEPSGKTQSYIAHTHNDQFSNKNQSENRNYTESRYLYAMSSRQPWPDFPETKLGRQDMLNLVSDKNKEIKHGSMVCSIAEEKQSSQSKKFDVSKEEIMESRDQAECSNQSQVLDSKVYLSKEALQEGKQGQEIQVETMWMPSETEEDSISLLSCGTEIEMGGIMKDAEMQRKDGIDKSYEIRTEWIPEMTSRTQAKFYCASCNASSEILNFDEMQNETARFQPDSSTFAWKSASNTQLSKVKLQEKSADELFEMKLDKEVVPRSDMHVLERDMFLTDSQKYRATHSKIDNGKQVNRKYATDKKSESRKNESQFLEARLLNMHLGIKEEMYSSVHILNGHQVDRKNKKSCNHCPKNLDPESSSLQTHLSMGLGKAKFGTQTGEVKIKEQHKIQAHPQSIQMVGHVAAKMHENNQEKYRRFQLLKKTDDSDVFIKHPSEQIKDFAVGFKKQETLPEDSSHEENDGYYQSGETMFKTTAEESKESVLKDHHSESIVEGSLQKTGSVHTSYNRTSSMSKIDVPGNEWTREPANTSNTTDRGNHIYTTYPAWKVDINADK</sequence>
<dbReference type="InterPro" id="IPR001304">
    <property type="entry name" value="C-type_lectin-like"/>
</dbReference>
<dbReference type="PROSITE" id="PS00615">
    <property type="entry name" value="C_TYPE_LECTIN_1"/>
    <property type="match status" value="2"/>
</dbReference>
<dbReference type="Proteomes" id="UP000005408">
    <property type="component" value="Unassembled WGS sequence"/>
</dbReference>
<feature type="domain" description="C-type lectin" evidence="3">
    <location>
        <begin position="12"/>
        <end position="126"/>
    </location>
</feature>
<dbReference type="InterPro" id="IPR058727">
    <property type="entry name" value="Helical_Vwde"/>
</dbReference>
<protein>
    <recommendedName>
        <fullName evidence="7">von Willebrand factor D and EGF domain-containing protein</fullName>
    </recommendedName>
</protein>
<dbReference type="InterPro" id="IPR018378">
    <property type="entry name" value="C-type_lectin_CS"/>
</dbReference>
<dbReference type="PROSITE" id="PS51233">
    <property type="entry name" value="VWFD"/>
    <property type="match status" value="1"/>
</dbReference>
<evidence type="ECO:0000256" key="1">
    <source>
        <dbReference type="ARBA" id="ARBA00023157"/>
    </source>
</evidence>
<dbReference type="InterPro" id="IPR001846">
    <property type="entry name" value="VWF_type-D"/>
</dbReference>
<dbReference type="SMART" id="SM00034">
    <property type="entry name" value="CLECT"/>
    <property type="match status" value="2"/>
</dbReference>
<dbReference type="InterPro" id="IPR050111">
    <property type="entry name" value="C-type_lectin/snaclec_domain"/>
</dbReference>
<dbReference type="Gene3D" id="2.10.25.10">
    <property type="entry name" value="Laminin"/>
    <property type="match status" value="1"/>
</dbReference>
<feature type="compositionally biased region" description="Basic and acidic residues" evidence="2">
    <location>
        <begin position="1495"/>
        <end position="1506"/>
    </location>
</feature>
<proteinExistence type="predicted"/>
<evidence type="ECO:0000256" key="2">
    <source>
        <dbReference type="SAM" id="MobiDB-lite"/>
    </source>
</evidence>
<feature type="compositionally biased region" description="Polar residues" evidence="2">
    <location>
        <begin position="1514"/>
        <end position="1526"/>
    </location>
</feature>
<name>A0A8W8IN45_MAGGI</name>
<keyword evidence="6" id="KW-1185">Reference proteome</keyword>
<keyword evidence="1" id="KW-1015">Disulfide bond</keyword>
<dbReference type="Pfam" id="PF00059">
    <property type="entry name" value="Lectin_C"/>
    <property type="match status" value="2"/>
</dbReference>
<dbReference type="PANTHER" id="PTHR22803">
    <property type="entry name" value="MANNOSE, PHOSPHOLIPASE, LECTIN RECEPTOR RELATED"/>
    <property type="match status" value="1"/>
</dbReference>
<dbReference type="Gene3D" id="3.10.100.10">
    <property type="entry name" value="Mannose-Binding Protein A, subunit A"/>
    <property type="match status" value="2"/>
</dbReference>